<evidence type="ECO:0000259" key="5">
    <source>
        <dbReference type="PROSITE" id="PS51767"/>
    </source>
</evidence>
<dbReference type="WBParaSite" id="PDA_v2.g2959.t1">
    <property type="protein sequence ID" value="PDA_v2.g2959.t1"/>
    <property type="gene ID" value="PDA_v2.g2959"/>
</dbReference>
<feature type="active site" evidence="2">
    <location>
        <position position="86"/>
    </location>
</feature>
<evidence type="ECO:0000256" key="1">
    <source>
        <dbReference type="ARBA" id="ARBA00007447"/>
    </source>
</evidence>
<dbReference type="InterPro" id="IPR034164">
    <property type="entry name" value="Pepsin-like_dom"/>
</dbReference>
<dbReference type="GO" id="GO:0005764">
    <property type="term" value="C:lysosome"/>
    <property type="evidence" value="ECO:0007669"/>
    <property type="project" value="TreeGrafter"/>
</dbReference>
<feature type="domain" description="Peptidase A1" evidence="5">
    <location>
        <begin position="68"/>
        <end position="417"/>
    </location>
</feature>
<dbReference type="PANTHER" id="PTHR47966">
    <property type="entry name" value="BETA-SITE APP-CLEAVING ENZYME, ISOFORM A-RELATED"/>
    <property type="match status" value="1"/>
</dbReference>
<dbReference type="GO" id="GO:0006508">
    <property type="term" value="P:proteolysis"/>
    <property type="evidence" value="ECO:0007669"/>
    <property type="project" value="InterPro"/>
</dbReference>
<proteinExistence type="inferred from homology"/>
<dbReference type="SUPFAM" id="SSF50630">
    <property type="entry name" value="Acid proteases"/>
    <property type="match status" value="1"/>
</dbReference>
<keyword evidence="3" id="KW-1015">Disulfide bond</keyword>
<reference evidence="7" key="1">
    <citation type="submission" date="2022-11" db="UniProtKB">
        <authorList>
            <consortium name="WormBaseParasite"/>
        </authorList>
    </citation>
    <scope>IDENTIFICATION</scope>
</reference>
<dbReference type="PROSITE" id="PS51767">
    <property type="entry name" value="PEPTIDASE_A1"/>
    <property type="match status" value="1"/>
</dbReference>
<keyword evidence="4" id="KW-0732">Signal</keyword>
<evidence type="ECO:0000313" key="6">
    <source>
        <dbReference type="Proteomes" id="UP000887578"/>
    </source>
</evidence>
<dbReference type="PRINTS" id="PR00792">
    <property type="entry name" value="PEPSIN"/>
</dbReference>
<dbReference type="InterPro" id="IPR021109">
    <property type="entry name" value="Peptidase_aspartic_dom_sf"/>
</dbReference>
<feature type="signal peptide" evidence="4">
    <location>
        <begin position="1"/>
        <end position="15"/>
    </location>
</feature>
<keyword evidence="6" id="KW-1185">Reference proteome</keyword>
<dbReference type="InterPro" id="IPR033121">
    <property type="entry name" value="PEPTIDASE_A1"/>
</dbReference>
<dbReference type="Pfam" id="PF00026">
    <property type="entry name" value="Asp"/>
    <property type="match status" value="1"/>
</dbReference>
<feature type="disulfide bond" evidence="3">
    <location>
        <begin position="339"/>
        <end position="375"/>
    </location>
</feature>
<sequence length="421" mass="47858">MKLLILFVVFGFAAAGLVYQQSLIRVESRKMKMMKAGTWDAYHKEKQTLQQSFDNKHQNMNDFDEVQYIANLYIGTPPQAFKFYYDVNSQDFWVTDKSCENFYSDIPHCPSFCYKPSGAIFCNQKCRQNIAKTDGDERICIQKTKYDSTKSSTFYHPNEPRENNRDYEFGYIVASFIGEDKIMLEAEAPKFGYLTVRLASFLQAKELSPAFADTPFDGMLGFGPSSFFLSNVNNKLDKPMYTIYLNDTDEYNVTGGLITFGDFDKEHCSSEIEYQSTLSQYTFMIYNISFDDSPTDKQAMQIPSEVTVDTARSSIVGPPEIIKSLKEAANANEDGKIDCDAKIKDLSIQVSNESDPKILTIPGKHLIIRNPNGSCSIALESMPPNSAFLNKWIFGVPWLKSYCNIFSFENEQKIGFSKIIV</sequence>
<comment type="similarity">
    <text evidence="1">Belongs to the peptidase A1 family.</text>
</comment>
<feature type="active site" evidence="2">
    <location>
        <position position="309"/>
    </location>
</feature>
<organism evidence="6 7">
    <name type="scientific">Panagrolaimus davidi</name>
    <dbReference type="NCBI Taxonomy" id="227884"/>
    <lineage>
        <taxon>Eukaryota</taxon>
        <taxon>Metazoa</taxon>
        <taxon>Ecdysozoa</taxon>
        <taxon>Nematoda</taxon>
        <taxon>Chromadorea</taxon>
        <taxon>Rhabditida</taxon>
        <taxon>Tylenchina</taxon>
        <taxon>Panagrolaimomorpha</taxon>
        <taxon>Panagrolaimoidea</taxon>
        <taxon>Panagrolaimidae</taxon>
        <taxon>Panagrolaimus</taxon>
    </lineage>
</organism>
<evidence type="ECO:0000256" key="2">
    <source>
        <dbReference type="PIRSR" id="PIRSR601461-1"/>
    </source>
</evidence>
<evidence type="ECO:0000256" key="4">
    <source>
        <dbReference type="SAM" id="SignalP"/>
    </source>
</evidence>
<protein>
    <submittedName>
        <fullName evidence="7">Peptidase A1 domain-containing protein</fullName>
    </submittedName>
</protein>
<feature type="chain" id="PRO_5037954648" evidence="4">
    <location>
        <begin position="16"/>
        <end position="421"/>
    </location>
</feature>
<accession>A0A914QD81</accession>
<dbReference type="CDD" id="cd05471">
    <property type="entry name" value="pepsin_like"/>
    <property type="match status" value="1"/>
</dbReference>
<dbReference type="PANTHER" id="PTHR47966:SF45">
    <property type="entry name" value="PEPTIDASE A1 DOMAIN-CONTAINING PROTEIN"/>
    <property type="match status" value="1"/>
</dbReference>
<name>A0A914QD81_9BILA</name>
<dbReference type="AlphaFoldDB" id="A0A914QD81"/>
<evidence type="ECO:0000313" key="7">
    <source>
        <dbReference type="WBParaSite" id="PDA_v2.g2959.t1"/>
    </source>
</evidence>
<dbReference type="InterPro" id="IPR001461">
    <property type="entry name" value="Aspartic_peptidase_A1"/>
</dbReference>
<dbReference type="Proteomes" id="UP000887578">
    <property type="component" value="Unplaced"/>
</dbReference>
<evidence type="ECO:0000256" key="3">
    <source>
        <dbReference type="PIRSR" id="PIRSR601461-2"/>
    </source>
</evidence>
<dbReference type="GO" id="GO:0004190">
    <property type="term" value="F:aspartic-type endopeptidase activity"/>
    <property type="evidence" value="ECO:0007669"/>
    <property type="project" value="InterPro"/>
</dbReference>
<dbReference type="Gene3D" id="2.40.70.10">
    <property type="entry name" value="Acid Proteases"/>
    <property type="match status" value="2"/>
</dbReference>